<name>A0A4Y7SP83_COPMI</name>
<reference evidence="2 3" key="1">
    <citation type="journal article" date="2019" name="Nat. Ecol. Evol.">
        <title>Megaphylogeny resolves global patterns of mushroom evolution.</title>
        <authorList>
            <person name="Varga T."/>
            <person name="Krizsan K."/>
            <person name="Foldi C."/>
            <person name="Dima B."/>
            <person name="Sanchez-Garcia M."/>
            <person name="Sanchez-Ramirez S."/>
            <person name="Szollosi G.J."/>
            <person name="Szarkandi J.G."/>
            <person name="Papp V."/>
            <person name="Albert L."/>
            <person name="Andreopoulos W."/>
            <person name="Angelini C."/>
            <person name="Antonin V."/>
            <person name="Barry K.W."/>
            <person name="Bougher N.L."/>
            <person name="Buchanan P."/>
            <person name="Buyck B."/>
            <person name="Bense V."/>
            <person name="Catcheside P."/>
            <person name="Chovatia M."/>
            <person name="Cooper J."/>
            <person name="Damon W."/>
            <person name="Desjardin D."/>
            <person name="Finy P."/>
            <person name="Geml J."/>
            <person name="Haridas S."/>
            <person name="Hughes K."/>
            <person name="Justo A."/>
            <person name="Karasinski D."/>
            <person name="Kautmanova I."/>
            <person name="Kiss B."/>
            <person name="Kocsube S."/>
            <person name="Kotiranta H."/>
            <person name="LaButti K.M."/>
            <person name="Lechner B.E."/>
            <person name="Liimatainen K."/>
            <person name="Lipzen A."/>
            <person name="Lukacs Z."/>
            <person name="Mihaltcheva S."/>
            <person name="Morgado L.N."/>
            <person name="Niskanen T."/>
            <person name="Noordeloos M.E."/>
            <person name="Ohm R.A."/>
            <person name="Ortiz-Santana B."/>
            <person name="Ovrebo C."/>
            <person name="Racz N."/>
            <person name="Riley R."/>
            <person name="Savchenko A."/>
            <person name="Shiryaev A."/>
            <person name="Soop K."/>
            <person name="Spirin V."/>
            <person name="Szebenyi C."/>
            <person name="Tomsovsky M."/>
            <person name="Tulloss R.E."/>
            <person name="Uehling J."/>
            <person name="Grigoriev I.V."/>
            <person name="Vagvolgyi C."/>
            <person name="Papp T."/>
            <person name="Martin F.M."/>
            <person name="Miettinen O."/>
            <person name="Hibbett D.S."/>
            <person name="Nagy L.G."/>
        </authorList>
    </citation>
    <scope>NUCLEOTIDE SEQUENCE [LARGE SCALE GENOMIC DNA]</scope>
    <source>
        <strain evidence="2 3">FP101781</strain>
    </source>
</reference>
<dbReference type="EMBL" id="QPFP01000075">
    <property type="protein sequence ID" value="TEB23655.1"/>
    <property type="molecule type" value="Genomic_DNA"/>
</dbReference>
<evidence type="ECO:0000313" key="2">
    <source>
        <dbReference type="EMBL" id="TEB23655.1"/>
    </source>
</evidence>
<accession>A0A4Y7SP83</accession>
<dbReference type="Proteomes" id="UP000298030">
    <property type="component" value="Unassembled WGS sequence"/>
</dbReference>
<feature type="signal peptide" evidence="1">
    <location>
        <begin position="1"/>
        <end position="19"/>
    </location>
</feature>
<sequence>MHVPSITATLALFVALASAAPIPACEARGSLRLAETLRTREEIPLDGAQFYESIESNARIGGFRPPTMGSVDKKKLLAIPKSKRFLTPAPDVDAVPKIRTNP</sequence>
<proteinExistence type="predicted"/>
<keyword evidence="3" id="KW-1185">Reference proteome</keyword>
<keyword evidence="1" id="KW-0732">Signal</keyword>
<organism evidence="2 3">
    <name type="scientific">Coprinellus micaceus</name>
    <name type="common">Glistening ink-cap mushroom</name>
    <name type="synonym">Coprinus micaceus</name>
    <dbReference type="NCBI Taxonomy" id="71717"/>
    <lineage>
        <taxon>Eukaryota</taxon>
        <taxon>Fungi</taxon>
        <taxon>Dikarya</taxon>
        <taxon>Basidiomycota</taxon>
        <taxon>Agaricomycotina</taxon>
        <taxon>Agaricomycetes</taxon>
        <taxon>Agaricomycetidae</taxon>
        <taxon>Agaricales</taxon>
        <taxon>Agaricineae</taxon>
        <taxon>Psathyrellaceae</taxon>
        <taxon>Coprinellus</taxon>
    </lineage>
</organism>
<protein>
    <submittedName>
        <fullName evidence="2">Uncharacterized protein</fullName>
    </submittedName>
</protein>
<feature type="chain" id="PRO_5021296241" evidence="1">
    <location>
        <begin position="20"/>
        <end position="102"/>
    </location>
</feature>
<dbReference type="AlphaFoldDB" id="A0A4Y7SP83"/>
<gene>
    <name evidence="2" type="ORF">FA13DRAFT_1797853</name>
</gene>
<comment type="caution">
    <text evidence="2">The sequence shown here is derived from an EMBL/GenBank/DDBJ whole genome shotgun (WGS) entry which is preliminary data.</text>
</comment>
<evidence type="ECO:0000313" key="3">
    <source>
        <dbReference type="Proteomes" id="UP000298030"/>
    </source>
</evidence>
<evidence type="ECO:0000256" key="1">
    <source>
        <dbReference type="SAM" id="SignalP"/>
    </source>
</evidence>